<dbReference type="Proteomes" id="UP000652219">
    <property type="component" value="Unassembled WGS sequence"/>
</dbReference>
<proteinExistence type="predicted"/>
<gene>
    <name evidence="1" type="ORF">CSOJ01_01124</name>
</gene>
<name>A0A8H6JUP2_9PEZI</name>
<evidence type="ECO:0000313" key="2">
    <source>
        <dbReference type="Proteomes" id="UP000652219"/>
    </source>
</evidence>
<comment type="caution">
    <text evidence="1">The sequence shown here is derived from an EMBL/GenBank/DDBJ whole genome shotgun (WGS) entry which is preliminary data.</text>
</comment>
<dbReference type="AlphaFoldDB" id="A0A8H6JUP2"/>
<dbReference type="EMBL" id="WIGN01000008">
    <property type="protein sequence ID" value="KAF6819717.1"/>
    <property type="molecule type" value="Genomic_DNA"/>
</dbReference>
<organism evidence="1 2">
    <name type="scientific">Colletotrichum sojae</name>
    <dbReference type="NCBI Taxonomy" id="2175907"/>
    <lineage>
        <taxon>Eukaryota</taxon>
        <taxon>Fungi</taxon>
        <taxon>Dikarya</taxon>
        <taxon>Ascomycota</taxon>
        <taxon>Pezizomycotina</taxon>
        <taxon>Sordariomycetes</taxon>
        <taxon>Hypocreomycetidae</taxon>
        <taxon>Glomerellales</taxon>
        <taxon>Glomerellaceae</taxon>
        <taxon>Colletotrichum</taxon>
        <taxon>Colletotrichum orchidearum species complex</taxon>
    </lineage>
</organism>
<accession>A0A8H6JUP2</accession>
<evidence type="ECO:0000313" key="1">
    <source>
        <dbReference type="EMBL" id="KAF6819717.1"/>
    </source>
</evidence>
<protein>
    <submittedName>
        <fullName evidence="1">Uncharacterized protein</fullName>
    </submittedName>
</protein>
<reference evidence="1 2" key="1">
    <citation type="journal article" date="2020" name="Phytopathology">
        <title>Genome Sequence Resources of Colletotrichum truncatum, C. plurivorum, C. musicola, and C. sojae: Four Species Pathogenic to Soybean (Glycine max).</title>
        <authorList>
            <person name="Rogerio F."/>
            <person name="Boufleur T.R."/>
            <person name="Ciampi-Guillardi M."/>
            <person name="Sukno S.A."/>
            <person name="Thon M.R."/>
            <person name="Massola Junior N.S."/>
            <person name="Baroncelli R."/>
        </authorList>
    </citation>
    <scope>NUCLEOTIDE SEQUENCE [LARGE SCALE GENOMIC DNA]</scope>
    <source>
        <strain evidence="1 2">LFN0009</strain>
    </source>
</reference>
<keyword evidence="2" id="KW-1185">Reference proteome</keyword>
<sequence length="118" mass="12938">MQQPSSSDGNSNGPVCVFDAIQPRQVSYGLHARVPALAQIVRPMDDLALRKYLAASKPVLPITHFRRSPVPRGYTQRAELRTVAISYRSAWEGLDSRTVAGRLRGAVPLLLWATCIPG</sequence>